<proteinExistence type="predicted"/>
<feature type="non-terminal residue" evidence="2">
    <location>
        <position position="1"/>
    </location>
</feature>
<gene>
    <name evidence="2" type="ORF">AVDCRST_MAG77-5243</name>
</gene>
<feature type="region of interest" description="Disordered" evidence="1">
    <location>
        <begin position="16"/>
        <end position="82"/>
    </location>
</feature>
<evidence type="ECO:0000313" key="2">
    <source>
        <dbReference type="EMBL" id="CAA9292063.1"/>
    </source>
</evidence>
<accession>A0A6J4JZS1</accession>
<sequence>ETNRLGAEALFRAAARHRDGAAEGAATGADRRTGTGRRRRAAQGGHGGAAHIRHRRWKRRHHRGGLASGHGRTARRTRADSL</sequence>
<evidence type="ECO:0000256" key="1">
    <source>
        <dbReference type="SAM" id="MobiDB-lite"/>
    </source>
</evidence>
<reference evidence="2" key="1">
    <citation type="submission" date="2020-02" db="EMBL/GenBank/DDBJ databases">
        <authorList>
            <person name="Meier V. D."/>
        </authorList>
    </citation>
    <scope>NUCLEOTIDE SEQUENCE</scope>
    <source>
        <strain evidence="2">AVDCRST_MAG77</strain>
    </source>
</reference>
<name>A0A6J4JZS1_9CHLR</name>
<organism evidence="2">
    <name type="scientific">uncultured Chloroflexota bacterium</name>
    <dbReference type="NCBI Taxonomy" id="166587"/>
    <lineage>
        <taxon>Bacteria</taxon>
        <taxon>Bacillati</taxon>
        <taxon>Chloroflexota</taxon>
        <taxon>environmental samples</taxon>
    </lineage>
</organism>
<feature type="compositionally biased region" description="Basic residues" evidence="1">
    <location>
        <begin position="51"/>
        <end position="64"/>
    </location>
</feature>
<dbReference type="AlphaFoldDB" id="A0A6J4JZS1"/>
<dbReference type="EMBL" id="CADCTC010000253">
    <property type="protein sequence ID" value="CAA9292063.1"/>
    <property type="molecule type" value="Genomic_DNA"/>
</dbReference>
<protein>
    <submittedName>
        <fullName evidence="2">Uncharacterized protein</fullName>
    </submittedName>
</protein>
<feature type="non-terminal residue" evidence="2">
    <location>
        <position position="82"/>
    </location>
</feature>